<dbReference type="Pfam" id="PF07470">
    <property type="entry name" value="Glyco_hydro_88"/>
    <property type="match status" value="1"/>
</dbReference>
<accession>A0A0E9LWG5</accession>
<dbReference type="PANTHER" id="PTHR33886:SF8">
    <property type="entry name" value="UNSATURATED RHAMNOGALACTURONAN HYDROLASE (EUROFUNG)"/>
    <property type="match status" value="1"/>
</dbReference>
<dbReference type="PANTHER" id="PTHR33886">
    <property type="entry name" value="UNSATURATED RHAMNOGALACTURONAN HYDROLASE (EUROFUNG)"/>
    <property type="match status" value="1"/>
</dbReference>
<reference evidence="2 3" key="1">
    <citation type="journal article" date="2015" name="Microbes Environ.">
        <title>Distribution and evolution of nitrogen fixation genes in the phylum bacteroidetes.</title>
        <authorList>
            <person name="Inoue J."/>
            <person name="Oshima K."/>
            <person name="Suda W."/>
            <person name="Sakamoto M."/>
            <person name="Iino T."/>
            <person name="Noda S."/>
            <person name="Hongoh Y."/>
            <person name="Hattori M."/>
            <person name="Ohkuma M."/>
        </authorList>
    </citation>
    <scope>NUCLEOTIDE SEQUENCE [LARGE SCALE GENOMIC DNA]</scope>
    <source>
        <strain evidence="2">JCM 15548</strain>
    </source>
</reference>
<dbReference type="STRING" id="1236989.JCM15548_11648"/>
<dbReference type="InterPro" id="IPR008928">
    <property type="entry name" value="6-hairpin_glycosidase_sf"/>
</dbReference>
<sequence length="413" mass="47658">MLMFGLAGVFMAQAHAQPKTQEEVYKASDEEVIRLVADHILEQPVTQFVGVSDGKIYNSTKEIPKGEDVRFRSPLMEWHYSSGVTNMAIIKLGNYLDEKKYVDYALNHVAFGFDNYEYFKKTFRDDRNHWHWPMGQLWNFKELDDCGAMGASVIDVHNINPQKEYQEYIKNSAEHILNGQHRLEDGTLCRTFPREMTVWADDLYMSVSFLSRMGAHSGENKYWDDAIHQIIKMDEYLWDPTKQLYYHCYYSDLDRNGVAYWGRANGWITFAIADLLDVLPADYPKRDEMIAILEKQIVGFSRYQDEDGMWKQLLDKPDSYQEASVTALFTYGVAKAVNQGWIDSGYKSIAQRGWNAMKRDHITPEGKFINVCVGTGISDDLVFYYNRPVGDNEKHGLGLILNAGLEIMKMNAK</sequence>
<organism evidence="2 3">
    <name type="scientific">Geofilum rubicundum JCM 15548</name>
    <dbReference type="NCBI Taxonomy" id="1236989"/>
    <lineage>
        <taxon>Bacteria</taxon>
        <taxon>Pseudomonadati</taxon>
        <taxon>Bacteroidota</taxon>
        <taxon>Bacteroidia</taxon>
        <taxon>Marinilabiliales</taxon>
        <taxon>Marinilabiliaceae</taxon>
        <taxon>Geofilum</taxon>
    </lineage>
</organism>
<evidence type="ECO:0000313" key="3">
    <source>
        <dbReference type="Proteomes" id="UP000032900"/>
    </source>
</evidence>
<dbReference type="AlphaFoldDB" id="A0A0E9LWG5"/>
<protein>
    <submittedName>
        <fullName evidence="2">Rhamnogalacturonides degradation protein RhiN</fullName>
    </submittedName>
</protein>
<dbReference type="Gene3D" id="1.50.10.10">
    <property type="match status" value="1"/>
</dbReference>
<gene>
    <name evidence="2" type="ORF">JCM15548_11648</name>
</gene>
<dbReference type="EMBL" id="BAZW01000009">
    <property type="protein sequence ID" value="GAO29461.1"/>
    <property type="molecule type" value="Genomic_DNA"/>
</dbReference>
<keyword evidence="1" id="KW-0378">Hydrolase</keyword>
<evidence type="ECO:0000256" key="1">
    <source>
        <dbReference type="ARBA" id="ARBA00022801"/>
    </source>
</evidence>
<dbReference type="InterPro" id="IPR010905">
    <property type="entry name" value="Glyco_hydro_88"/>
</dbReference>
<dbReference type="GO" id="GO:0016787">
    <property type="term" value="F:hydrolase activity"/>
    <property type="evidence" value="ECO:0007669"/>
    <property type="project" value="UniProtKB-KW"/>
</dbReference>
<name>A0A0E9LWG5_9BACT</name>
<dbReference type="GO" id="GO:0005975">
    <property type="term" value="P:carbohydrate metabolic process"/>
    <property type="evidence" value="ECO:0007669"/>
    <property type="project" value="InterPro"/>
</dbReference>
<comment type="caution">
    <text evidence="2">The sequence shown here is derived from an EMBL/GenBank/DDBJ whole genome shotgun (WGS) entry which is preliminary data.</text>
</comment>
<proteinExistence type="predicted"/>
<keyword evidence="3" id="KW-1185">Reference proteome</keyword>
<evidence type="ECO:0000313" key="2">
    <source>
        <dbReference type="EMBL" id="GAO29461.1"/>
    </source>
</evidence>
<dbReference type="InterPro" id="IPR012341">
    <property type="entry name" value="6hp_glycosidase-like_sf"/>
</dbReference>
<dbReference type="Proteomes" id="UP000032900">
    <property type="component" value="Unassembled WGS sequence"/>
</dbReference>
<dbReference type="InterPro" id="IPR052043">
    <property type="entry name" value="PolySaccharide_Degr_Enz"/>
</dbReference>
<dbReference type="SUPFAM" id="SSF48208">
    <property type="entry name" value="Six-hairpin glycosidases"/>
    <property type="match status" value="1"/>
</dbReference>